<feature type="compositionally biased region" description="Basic residues" evidence="1">
    <location>
        <begin position="76"/>
        <end position="86"/>
    </location>
</feature>
<sequence>MHLLTSNMEAIFNIPILSCASASPFVPRSNRRKTRNGEDSSDTAASSPISALRVVNKDNSACTNVCASKGPSRIFTHKKNASHTPKRFGIPNKENNEVDSSCSRQFTWIQSRMPMWPNT</sequence>
<evidence type="ECO:0000313" key="3">
    <source>
        <dbReference type="RefSeq" id="XP_006816578.1"/>
    </source>
</evidence>
<organism evidence="2 3">
    <name type="scientific">Saccoglossus kowalevskii</name>
    <name type="common">Acorn worm</name>
    <dbReference type="NCBI Taxonomy" id="10224"/>
    <lineage>
        <taxon>Eukaryota</taxon>
        <taxon>Metazoa</taxon>
        <taxon>Hemichordata</taxon>
        <taxon>Enteropneusta</taxon>
        <taxon>Harrimaniidae</taxon>
        <taxon>Saccoglossus</taxon>
    </lineage>
</organism>
<name>A0ABM0M987_SACKO</name>
<reference evidence="3" key="1">
    <citation type="submission" date="2025-08" db="UniProtKB">
        <authorList>
            <consortium name="RefSeq"/>
        </authorList>
    </citation>
    <scope>IDENTIFICATION</scope>
    <source>
        <tissue evidence="3">Testes</tissue>
    </source>
</reference>
<accession>A0ABM0M987</accession>
<protein>
    <submittedName>
        <fullName evidence="3">Uncharacterized protein LOC102801244</fullName>
    </submittedName>
</protein>
<keyword evidence="2" id="KW-1185">Reference proteome</keyword>
<evidence type="ECO:0000313" key="2">
    <source>
        <dbReference type="Proteomes" id="UP000694865"/>
    </source>
</evidence>
<dbReference type="GeneID" id="102801244"/>
<dbReference type="RefSeq" id="XP_006816578.1">
    <property type="nucleotide sequence ID" value="XM_006816515.1"/>
</dbReference>
<feature type="region of interest" description="Disordered" evidence="1">
    <location>
        <begin position="76"/>
        <end position="98"/>
    </location>
</feature>
<gene>
    <name evidence="3" type="primary">LOC102801244</name>
</gene>
<evidence type="ECO:0000256" key="1">
    <source>
        <dbReference type="SAM" id="MobiDB-lite"/>
    </source>
</evidence>
<feature type="region of interest" description="Disordered" evidence="1">
    <location>
        <begin position="25"/>
        <end position="51"/>
    </location>
</feature>
<proteinExistence type="predicted"/>
<dbReference type="Proteomes" id="UP000694865">
    <property type="component" value="Unplaced"/>
</dbReference>